<feature type="compositionally biased region" description="Acidic residues" evidence="2">
    <location>
        <begin position="141"/>
        <end position="155"/>
    </location>
</feature>
<feature type="compositionally biased region" description="Basic and acidic residues" evidence="2">
    <location>
        <begin position="262"/>
        <end position="281"/>
    </location>
</feature>
<feature type="region of interest" description="Disordered" evidence="2">
    <location>
        <begin position="209"/>
        <end position="352"/>
    </location>
</feature>
<dbReference type="InterPro" id="IPR007146">
    <property type="entry name" value="Sas10/Utp3/C1D"/>
</dbReference>
<reference evidence="4" key="1">
    <citation type="submission" date="2025-08" db="UniProtKB">
        <authorList>
            <consortium name="RefSeq"/>
        </authorList>
    </citation>
    <scope>IDENTIFICATION</scope>
</reference>
<accession>A0ABM1EE43</accession>
<dbReference type="PANTHER" id="PTHR13237:SF9">
    <property type="entry name" value="NEUROGUIDIN"/>
    <property type="match status" value="1"/>
</dbReference>
<organism evidence="3 4">
    <name type="scientific">Priapulus caudatus</name>
    <name type="common">Priapulid worm</name>
    <dbReference type="NCBI Taxonomy" id="37621"/>
    <lineage>
        <taxon>Eukaryota</taxon>
        <taxon>Metazoa</taxon>
        <taxon>Ecdysozoa</taxon>
        <taxon>Scalidophora</taxon>
        <taxon>Priapulida</taxon>
        <taxon>Priapulimorpha</taxon>
        <taxon>Priapulimorphida</taxon>
        <taxon>Priapulidae</taxon>
        <taxon>Priapulus</taxon>
    </lineage>
</organism>
<proteinExistence type="inferred from homology"/>
<sequence length="408" mass="45417">MAAATDDDSARFAALLQRIPGEANAVTSLVRALSQRVESGELATARGVGFLEVKYQLLLGYLTNLAYVIARKSRGELIEGAACVGQLVELRTLLEKMRPVDQKLKYQIDKLVKTAATGADAGADDPLRFRPNLDNLAGGLDDAEEEEEEEEEEDGGRERAAKREAATERKYRPPRLAAAHFDGDESALERQASASRRAAARCLEKMRPFDQKLKLPDRPSLVKNKPPPPRGRRADDRLRFRTQPATTLAGGLDDAEEEEEEERRRKTGGLERCGEAARPHAAEPAGRALGGAAVEELRREYDDGPEEIREESVAKVREERERRRRREYEEEHLMRLQEPRRGGGGDDRRNMPLMSNLDQLTRFGDLRALSGEVGEEAEGFVAKKKKKAAGGKSSSGKKGKKGKRRRFH</sequence>
<feature type="compositionally biased region" description="Basic residues" evidence="2">
    <location>
        <begin position="382"/>
        <end position="408"/>
    </location>
</feature>
<evidence type="ECO:0000313" key="3">
    <source>
        <dbReference type="Proteomes" id="UP000695022"/>
    </source>
</evidence>
<comment type="similarity">
    <text evidence="1">Belongs to the SAS10 family.</text>
</comment>
<feature type="compositionally biased region" description="Basic and acidic residues" evidence="2">
    <location>
        <begin position="156"/>
        <end position="171"/>
    </location>
</feature>
<dbReference type="RefSeq" id="XP_014670464.1">
    <property type="nucleotide sequence ID" value="XM_014814978.1"/>
</dbReference>
<dbReference type="Pfam" id="PF04000">
    <property type="entry name" value="Sas10_Utp3"/>
    <property type="match status" value="1"/>
</dbReference>
<feature type="region of interest" description="Disordered" evidence="2">
    <location>
        <begin position="375"/>
        <end position="408"/>
    </location>
</feature>
<feature type="compositionally biased region" description="Basic and acidic residues" evidence="2">
    <location>
        <begin position="295"/>
        <end position="350"/>
    </location>
</feature>
<name>A0ABM1EE43_PRICU</name>
<feature type="region of interest" description="Disordered" evidence="2">
    <location>
        <begin position="121"/>
        <end position="193"/>
    </location>
</feature>
<keyword evidence="3" id="KW-1185">Reference proteome</keyword>
<gene>
    <name evidence="4" type="primary">LOC106811389</name>
</gene>
<evidence type="ECO:0000256" key="1">
    <source>
        <dbReference type="ARBA" id="ARBA00010979"/>
    </source>
</evidence>
<dbReference type="GeneID" id="106811389"/>
<evidence type="ECO:0000313" key="4">
    <source>
        <dbReference type="RefSeq" id="XP_014670464.1"/>
    </source>
</evidence>
<evidence type="ECO:0000256" key="2">
    <source>
        <dbReference type="SAM" id="MobiDB-lite"/>
    </source>
</evidence>
<dbReference type="Proteomes" id="UP000695022">
    <property type="component" value="Unplaced"/>
</dbReference>
<dbReference type="PANTHER" id="PTHR13237">
    <property type="entry name" value="SOMETHING ABOUT SILENCING PROTEIN 10-RELATED"/>
    <property type="match status" value="1"/>
</dbReference>
<protein>
    <submittedName>
        <fullName evidence="4">Neuroguidin-A-like</fullName>
    </submittedName>
</protein>